<dbReference type="AlphaFoldDB" id="A0A2W1D4V3"/>
<feature type="compositionally biased region" description="Polar residues" evidence="1">
    <location>
        <begin position="23"/>
        <end position="35"/>
    </location>
</feature>
<sequence>MNNQIYNTPVAPGGSRDDYLGYNTPQSQGDYMDTSSQQAYANLEQPVQNEQHMPMNPGASPEYDYLFDSPGPWLPHLFSPSSPHPYHSPFQPPLHQAPPAPSFCAIPRPDEDYQSMLQAMKDGDFNIPIFGTAGQMFPHNTSAVRMTSDVQDAEFGWNGMYAQQTLGPGAEILGTPAFGRRNRKRGGGVLSMLLN</sequence>
<evidence type="ECO:0000313" key="2">
    <source>
        <dbReference type="EMBL" id="KAI1509298.1"/>
    </source>
</evidence>
<keyword evidence="3" id="KW-1185">Reference proteome</keyword>
<dbReference type="OrthoDB" id="3693128at2759"/>
<proteinExistence type="predicted"/>
<gene>
    <name evidence="2" type="ORF">Ptr86124_011838</name>
</gene>
<comment type="caution">
    <text evidence="2">The sequence shown here is derived from an EMBL/GenBank/DDBJ whole genome shotgun (WGS) entry which is preliminary data.</text>
</comment>
<evidence type="ECO:0000313" key="3">
    <source>
        <dbReference type="Proteomes" id="UP000249757"/>
    </source>
</evidence>
<organism evidence="2 3">
    <name type="scientific">Pyrenophora tritici-repentis</name>
    <dbReference type="NCBI Taxonomy" id="45151"/>
    <lineage>
        <taxon>Eukaryota</taxon>
        <taxon>Fungi</taxon>
        <taxon>Dikarya</taxon>
        <taxon>Ascomycota</taxon>
        <taxon>Pezizomycotina</taxon>
        <taxon>Dothideomycetes</taxon>
        <taxon>Pleosporomycetidae</taxon>
        <taxon>Pleosporales</taxon>
        <taxon>Pleosporineae</taxon>
        <taxon>Pleosporaceae</taxon>
        <taxon>Pyrenophora</taxon>
    </lineage>
</organism>
<reference evidence="3" key="1">
    <citation type="journal article" date="2022" name="Microb. Genom.">
        <title>A global pangenome for the wheat fungal pathogen Pyrenophora tritici-repentis and prediction of effector protein structural homology.</title>
        <authorList>
            <person name="Moolhuijzen P.M."/>
            <person name="See P.T."/>
            <person name="Shi G."/>
            <person name="Powell H.R."/>
            <person name="Cockram J."/>
            <person name="Jorgensen L.N."/>
            <person name="Benslimane H."/>
            <person name="Strelkov S.E."/>
            <person name="Turner J."/>
            <person name="Liu Z."/>
            <person name="Moffat C.S."/>
        </authorList>
    </citation>
    <scope>NUCLEOTIDE SEQUENCE [LARGE SCALE GENOMIC DNA]</scope>
</reference>
<dbReference type="EMBL" id="NRDI02000021">
    <property type="protein sequence ID" value="KAI1509298.1"/>
    <property type="molecule type" value="Genomic_DNA"/>
</dbReference>
<dbReference type="Proteomes" id="UP000249757">
    <property type="component" value="Unassembled WGS sequence"/>
</dbReference>
<name>A0A2W1D4V3_9PLEO</name>
<evidence type="ECO:0000256" key="1">
    <source>
        <dbReference type="SAM" id="MobiDB-lite"/>
    </source>
</evidence>
<feature type="region of interest" description="Disordered" evidence="1">
    <location>
        <begin position="1"/>
        <end position="35"/>
    </location>
</feature>
<accession>A0A2W1D4V3</accession>
<protein>
    <submittedName>
        <fullName evidence="2">Uncharacterized protein</fullName>
    </submittedName>
</protein>